<protein>
    <recommendedName>
        <fullName evidence="4">AAA+ ATPase domain-containing protein</fullName>
    </recommendedName>
</protein>
<dbReference type="PANTHER" id="PTHR10039">
    <property type="entry name" value="AMELOGENIN"/>
    <property type="match status" value="1"/>
</dbReference>
<dbReference type="Proteomes" id="UP000244201">
    <property type="component" value="Chromosome"/>
</dbReference>
<dbReference type="PANTHER" id="PTHR10039:SF16">
    <property type="entry name" value="GPI INOSITOL-DEACYLASE"/>
    <property type="match status" value="1"/>
</dbReference>
<sequence length="1463" mass="160151">MSADRARRGRAFEDVVRARTEEDFVERDWLYDEIERALESERGQYVLVTGEPGAGKTSLLAGMARARPDRLRYFFRRDSRTALTGGDIQSFLLSIGHQLARVHPELFELESLTVVVQQHIDSVEAEGRVVGIRIEDLRVSPFQRTATLEVDQRLGVVAGTATGVEIGTAQLEPRLLDPDNLAHLALIGPAQVLAAQDPEARIVILLDALDEIADDTTEPRKGLLRWLARSPELPANVKVVMTSRPHSGLRLFRSAREERLTEMVVDAGSPQVVNDLRIYADRVLETDAVIAMERARGHLPGSAKRYAVRSAAGNFLYLATYARALNDAVAGQDDEMVDRLLVFSGIPGNLAGLYGFFVELAREELTPWPTSRTGEPAGWEGVGLPVIGVLTVAREALTEDQLTALSGTPVREEPARKVLESLRWLLDRRDDRIAFFHTSISEFLAGEEARKKHPECWVDETEWHEQIVRHYRGAAVSWAEVDWSQVDRYGLVHLVTHLLRARPRSLDEAVDLVCPGLRRAVRTEFGAQGRFLELVDSIAHHVADSAPVGSGLPALMYLGVVRHQAAQPGNALPTRVIGLLARTGRRQEALEYVAGMTPSSQRFTAVTEILAYARPRPDETSYEELLDLLVESVLTIPRHGTDYYRDAGAQSAAESAAQLLAPHDLERALRLWRHGQELSERAPRPEAEPDAVYRAAAVAEQDVDRARVLIGRISGERWTDYLDLAERADSGRSTELLWAAERSLDTVGPAVRVVALSRLASAWATYDPDTSRRFLAEVLAQVFAAGEEEKLAPQLTKAAVALRDVAPAAARILLARLDTIVVNGYTERALLDAAGLWTRWGAPERARTLVDRYLAWTSSPWAQLSARKALGQSDRAEERQLVEKVHADIPEPPADPTAYGWAARQRDDDLAGVVRRMAEYDLARAAQMARDVAGPSDRYVLLADIAHLHLDRGEASPAAALLEEVLQRVERPAPLRGAGGAGTGFTTASPESSAPPARNHLEQVNIGAVMGMFNLSHHWAARARGHFFREPADVVRAVELGPSSNTARVIRRFAVRLAHRDLSQAGTLMHSIADPGERAIGFAELHRAAHGPDSSDSHHGPEADTFSKEIDRSLGELPRHRWTAGPGDDSDEHKAWAYARPDLRVRFELAVRALGCRKADMQGLQGLTFLAHAQRHSMLTWASAVFAADMIQRKQPHQIFTQTHLENLTQGLDQGDEMSMSRVAAAAYHEYRIAREVPGYTFQAPKVHIDDPIYAAAVDLVTPAPGAPLSPSFTRRLRGLLDTGPLPAAAELVAFAAEARPENRHELRELAVEIIARARDGSAIGVDALAVLAASPALGDLVDPVGLVNEAERCTFGWPGEHWIPGDVVARLFPVLLERAPAVALRRFYEVASANWSFAMSLLEHAADALIDAMDTDLAATLGSAMARGLACTSPEGTAPDAVDGVRLAQLVATGTADNGRAS</sequence>
<dbReference type="KEGG" id="slk:SLUN_20820"/>
<dbReference type="InterPro" id="IPR027417">
    <property type="entry name" value="P-loop_NTPase"/>
</dbReference>
<dbReference type="EMBL" id="CP026304">
    <property type="protein sequence ID" value="AVZ74245.1"/>
    <property type="molecule type" value="Genomic_DNA"/>
</dbReference>
<proteinExistence type="predicted"/>
<keyword evidence="3" id="KW-1185">Reference proteome</keyword>
<feature type="region of interest" description="Disordered" evidence="1">
    <location>
        <begin position="974"/>
        <end position="998"/>
    </location>
</feature>
<dbReference type="Gene3D" id="3.40.50.300">
    <property type="entry name" value="P-loop containing nucleotide triphosphate hydrolases"/>
    <property type="match status" value="1"/>
</dbReference>
<gene>
    <name evidence="2" type="ORF">SLUN_20820</name>
</gene>
<evidence type="ECO:0000256" key="1">
    <source>
        <dbReference type="SAM" id="MobiDB-lite"/>
    </source>
</evidence>
<evidence type="ECO:0000313" key="2">
    <source>
        <dbReference type="EMBL" id="AVZ74245.1"/>
    </source>
</evidence>
<evidence type="ECO:0008006" key="4">
    <source>
        <dbReference type="Google" id="ProtNLM"/>
    </source>
</evidence>
<reference evidence="2 3" key="1">
    <citation type="submission" date="2018-01" db="EMBL/GenBank/DDBJ databases">
        <title>Complete genome sequence of Streptomyces lunaelactis MM109T, a Ferroverdin A producer isolated from cave moonmilk deposits.</title>
        <authorList>
            <person name="Naome A."/>
            <person name="Martinet L."/>
            <person name="Maciejewska M."/>
            <person name="Anderssen S."/>
            <person name="Adam D."/>
            <person name="Tenconi E."/>
            <person name="Deflandre B."/>
            <person name="Arguelles-Arias A."/>
            <person name="Calusinska M."/>
            <person name="Copieters W."/>
            <person name="Karim L."/>
            <person name="Hanikenne M."/>
            <person name="Baurain D."/>
            <person name="van Wezel G."/>
            <person name="Smargiasso N."/>
            <person name="de Pauw E."/>
            <person name="Delfosse P."/>
            <person name="Rigali S."/>
        </authorList>
    </citation>
    <scope>NUCLEOTIDE SEQUENCE [LARGE SCALE GENOMIC DNA]</scope>
    <source>
        <strain evidence="2 3">MM109</strain>
    </source>
</reference>
<dbReference type="SUPFAM" id="SSF52540">
    <property type="entry name" value="P-loop containing nucleoside triphosphate hydrolases"/>
    <property type="match status" value="2"/>
</dbReference>
<name>A0A2R4T533_9ACTN</name>
<evidence type="ECO:0000313" key="3">
    <source>
        <dbReference type="Proteomes" id="UP000244201"/>
    </source>
</evidence>
<organism evidence="2 3">
    <name type="scientific">Streptomyces lunaelactis</name>
    <dbReference type="NCBI Taxonomy" id="1535768"/>
    <lineage>
        <taxon>Bacteria</taxon>
        <taxon>Bacillati</taxon>
        <taxon>Actinomycetota</taxon>
        <taxon>Actinomycetes</taxon>
        <taxon>Kitasatosporales</taxon>
        <taxon>Streptomycetaceae</taxon>
        <taxon>Streptomyces</taxon>
    </lineage>
</organism>
<accession>A0A2R4T533</accession>